<dbReference type="EMBL" id="JAROAV010000035">
    <property type="protein sequence ID" value="MDF8265471.1"/>
    <property type="molecule type" value="Genomic_DNA"/>
</dbReference>
<name>A0ABT6C979_9MICO</name>
<dbReference type="SUPFAM" id="SSF53335">
    <property type="entry name" value="S-adenosyl-L-methionine-dependent methyltransferases"/>
    <property type="match status" value="1"/>
</dbReference>
<keyword evidence="2" id="KW-0808">Transferase</keyword>
<dbReference type="GO" id="GO:0008168">
    <property type="term" value="F:methyltransferase activity"/>
    <property type="evidence" value="ECO:0007669"/>
    <property type="project" value="UniProtKB-KW"/>
</dbReference>
<evidence type="ECO:0000313" key="2">
    <source>
        <dbReference type="EMBL" id="MDF8265471.1"/>
    </source>
</evidence>
<organism evidence="2 3">
    <name type="scientific">Luteipulveratus flavus</name>
    <dbReference type="NCBI Taxonomy" id="3031728"/>
    <lineage>
        <taxon>Bacteria</taxon>
        <taxon>Bacillati</taxon>
        <taxon>Actinomycetota</taxon>
        <taxon>Actinomycetes</taxon>
        <taxon>Micrococcales</taxon>
        <taxon>Dermacoccaceae</taxon>
        <taxon>Luteipulveratus</taxon>
    </lineage>
</organism>
<dbReference type="CDD" id="cd02440">
    <property type="entry name" value="AdoMet_MTases"/>
    <property type="match status" value="1"/>
</dbReference>
<dbReference type="Gene3D" id="3.40.50.150">
    <property type="entry name" value="Vaccinia Virus protein VP39"/>
    <property type="match status" value="1"/>
</dbReference>
<gene>
    <name evidence="2" type="ORF">P4R38_14575</name>
</gene>
<protein>
    <submittedName>
        <fullName evidence="2">Class I SAM-dependent methyltransferase</fullName>
    </submittedName>
</protein>
<keyword evidence="2" id="KW-0489">Methyltransferase</keyword>
<comment type="caution">
    <text evidence="2">The sequence shown here is derived from an EMBL/GenBank/DDBJ whole genome shotgun (WGS) entry which is preliminary data.</text>
</comment>
<dbReference type="Pfam" id="PF13649">
    <property type="entry name" value="Methyltransf_25"/>
    <property type="match status" value="1"/>
</dbReference>
<proteinExistence type="predicted"/>
<dbReference type="Proteomes" id="UP001528912">
    <property type="component" value="Unassembled WGS sequence"/>
</dbReference>
<evidence type="ECO:0000313" key="3">
    <source>
        <dbReference type="Proteomes" id="UP001528912"/>
    </source>
</evidence>
<evidence type="ECO:0000259" key="1">
    <source>
        <dbReference type="Pfam" id="PF13649"/>
    </source>
</evidence>
<dbReference type="InterPro" id="IPR041698">
    <property type="entry name" value="Methyltransf_25"/>
</dbReference>
<feature type="domain" description="Methyltransferase" evidence="1">
    <location>
        <begin position="87"/>
        <end position="177"/>
    </location>
</feature>
<dbReference type="GO" id="GO:0032259">
    <property type="term" value="P:methylation"/>
    <property type="evidence" value="ECO:0007669"/>
    <property type="project" value="UniProtKB-KW"/>
</dbReference>
<dbReference type="RefSeq" id="WP_277192797.1">
    <property type="nucleotide sequence ID" value="NZ_JAROAV010000035.1"/>
</dbReference>
<keyword evidence="3" id="KW-1185">Reference proteome</keyword>
<reference evidence="2 3" key="1">
    <citation type="submission" date="2023-03" db="EMBL/GenBank/DDBJ databases">
        <title>YIM 133296 draft genome.</title>
        <authorList>
            <person name="Xiong L."/>
        </authorList>
    </citation>
    <scope>NUCLEOTIDE SEQUENCE [LARGE SCALE GENOMIC DNA]</scope>
    <source>
        <strain evidence="2 3">YIM 133296</strain>
    </source>
</reference>
<dbReference type="InterPro" id="IPR029063">
    <property type="entry name" value="SAM-dependent_MTases_sf"/>
</dbReference>
<accession>A0ABT6C979</accession>
<sequence>MADLGRAVHRNADRIKDRVRPVRDRIAQRVPVLAPYVTRKPAMRPLERQRQFWEESDAALAPGPYARASVEAILGAADVRIARDAPILEIGSGVGATLAALVDAGFTNVTGVEINGMAVQSMRKRYPQLADVPVVIGPAEMVLRGMSDDQFALAVAIRTLQHTHPDSADLFGTIARIATTVVTIDEPAILGRHRYPWDFGQEFAGHGMSVVKRQPLVTRGRHTGDTMVILRRSST</sequence>